<keyword evidence="14" id="KW-1185">Reference proteome</keyword>
<feature type="domain" description="DH" evidence="11">
    <location>
        <begin position="107"/>
        <end position="291"/>
    </location>
</feature>
<comment type="caution">
    <text evidence="13">The sequence shown here is derived from an EMBL/GenBank/DDBJ whole genome shotgun (WGS) entry which is preliminary data.</text>
</comment>
<dbReference type="SMART" id="SM00325">
    <property type="entry name" value="RhoGEF"/>
    <property type="match status" value="1"/>
</dbReference>
<evidence type="ECO:0000313" key="14">
    <source>
        <dbReference type="Proteomes" id="UP001208570"/>
    </source>
</evidence>
<keyword evidence="9" id="KW-0175">Coiled coil</keyword>
<dbReference type="PROSITE" id="PS51021">
    <property type="entry name" value="BAR"/>
    <property type="match status" value="1"/>
</dbReference>
<dbReference type="Gene3D" id="2.30.30.40">
    <property type="entry name" value="SH3 Domains"/>
    <property type="match status" value="2"/>
</dbReference>
<dbReference type="Pfam" id="PF03114">
    <property type="entry name" value="BAR"/>
    <property type="match status" value="1"/>
</dbReference>
<evidence type="ECO:0000256" key="1">
    <source>
        <dbReference type="ARBA" id="ARBA00004282"/>
    </source>
</evidence>
<accession>A0AAD9JKJ7</accession>
<feature type="coiled-coil region" evidence="9">
    <location>
        <begin position="4"/>
        <end position="121"/>
    </location>
</feature>
<dbReference type="SUPFAM" id="SSF103657">
    <property type="entry name" value="BAR/IMD domain-like"/>
    <property type="match status" value="1"/>
</dbReference>
<dbReference type="InterPro" id="IPR001452">
    <property type="entry name" value="SH3_domain"/>
</dbReference>
<dbReference type="SUPFAM" id="SSF50044">
    <property type="entry name" value="SH3-domain"/>
    <property type="match status" value="1"/>
</dbReference>
<organism evidence="13 14">
    <name type="scientific">Paralvinella palmiformis</name>
    <dbReference type="NCBI Taxonomy" id="53620"/>
    <lineage>
        <taxon>Eukaryota</taxon>
        <taxon>Metazoa</taxon>
        <taxon>Spiralia</taxon>
        <taxon>Lophotrochozoa</taxon>
        <taxon>Annelida</taxon>
        <taxon>Polychaeta</taxon>
        <taxon>Sedentaria</taxon>
        <taxon>Canalipalpata</taxon>
        <taxon>Terebellida</taxon>
        <taxon>Terebelliformia</taxon>
        <taxon>Alvinellidae</taxon>
        <taxon>Paralvinella</taxon>
    </lineage>
</organism>
<dbReference type="GO" id="GO:0005085">
    <property type="term" value="F:guanyl-nucleotide exchange factor activity"/>
    <property type="evidence" value="ECO:0007669"/>
    <property type="project" value="UniProtKB-KW"/>
</dbReference>
<evidence type="ECO:0000256" key="6">
    <source>
        <dbReference type="ARBA" id="ARBA00022949"/>
    </source>
</evidence>
<dbReference type="InterPro" id="IPR035899">
    <property type="entry name" value="DBL_dom_sf"/>
</dbReference>
<dbReference type="GO" id="GO:0070161">
    <property type="term" value="C:anchoring junction"/>
    <property type="evidence" value="ECO:0007669"/>
    <property type="project" value="UniProtKB-SubCell"/>
</dbReference>
<evidence type="ECO:0000256" key="2">
    <source>
        <dbReference type="ARBA" id="ARBA00004348"/>
    </source>
</evidence>
<dbReference type="SMART" id="SM00721">
    <property type="entry name" value="BAR"/>
    <property type="match status" value="1"/>
</dbReference>
<dbReference type="InterPro" id="IPR001331">
    <property type="entry name" value="GDS_CDC24_CS"/>
</dbReference>
<feature type="domain" description="SH3" evidence="10">
    <location>
        <begin position="653"/>
        <end position="720"/>
    </location>
</feature>
<dbReference type="SUPFAM" id="SSF48065">
    <property type="entry name" value="DBL homology domain (DH-domain)"/>
    <property type="match status" value="1"/>
</dbReference>
<evidence type="ECO:0000259" key="10">
    <source>
        <dbReference type="PROSITE" id="PS50002"/>
    </source>
</evidence>
<dbReference type="GO" id="GO:0005795">
    <property type="term" value="C:Golgi stack"/>
    <property type="evidence" value="ECO:0007669"/>
    <property type="project" value="UniProtKB-SubCell"/>
</dbReference>
<keyword evidence="5" id="KW-0344">Guanine-nucleotide releasing factor</keyword>
<evidence type="ECO:0000256" key="8">
    <source>
        <dbReference type="PROSITE-ProRule" id="PRU00192"/>
    </source>
</evidence>
<evidence type="ECO:0000259" key="12">
    <source>
        <dbReference type="PROSITE" id="PS51021"/>
    </source>
</evidence>
<proteinExistence type="predicted"/>
<dbReference type="PANTHER" id="PTHR22834">
    <property type="entry name" value="NUCLEAR FUSION PROTEIN FUS2"/>
    <property type="match status" value="1"/>
</dbReference>
<evidence type="ECO:0000256" key="4">
    <source>
        <dbReference type="ARBA" id="ARBA00022443"/>
    </source>
</evidence>
<dbReference type="PANTHER" id="PTHR22834:SF20">
    <property type="entry name" value="SH3 DOMAIN-CONTAINING PROTEIN"/>
    <property type="match status" value="1"/>
</dbReference>
<dbReference type="PROSITE" id="PS50010">
    <property type="entry name" value="DH_2"/>
    <property type="match status" value="1"/>
</dbReference>
<evidence type="ECO:0000256" key="3">
    <source>
        <dbReference type="ARBA" id="ARBA00018186"/>
    </source>
</evidence>
<dbReference type="InterPro" id="IPR036028">
    <property type="entry name" value="SH3-like_dom_sf"/>
</dbReference>
<name>A0AAD9JKJ7_9ANNE</name>
<dbReference type="SMART" id="SM00326">
    <property type="entry name" value="SH3"/>
    <property type="match status" value="1"/>
</dbReference>
<dbReference type="CDD" id="cd00160">
    <property type="entry name" value="RhoGEF"/>
    <property type="match status" value="1"/>
</dbReference>
<evidence type="ECO:0000259" key="11">
    <source>
        <dbReference type="PROSITE" id="PS50010"/>
    </source>
</evidence>
<keyword evidence="4 8" id="KW-0728">SH3 domain</keyword>
<dbReference type="InterPro" id="IPR004148">
    <property type="entry name" value="BAR_dom"/>
</dbReference>
<dbReference type="InterPro" id="IPR051492">
    <property type="entry name" value="Dynamin-Rho_GEF"/>
</dbReference>
<keyword evidence="6" id="KW-0965">Cell junction</keyword>
<dbReference type="PROSITE" id="PS00741">
    <property type="entry name" value="DH_1"/>
    <property type="match status" value="1"/>
</dbReference>
<dbReference type="EMBL" id="JAODUP010000275">
    <property type="protein sequence ID" value="KAK2154175.1"/>
    <property type="molecule type" value="Genomic_DNA"/>
</dbReference>
<dbReference type="AlphaFoldDB" id="A0AAD9JKJ7"/>
<dbReference type="InterPro" id="IPR027267">
    <property type="entry name" value="AH/BAR_dom_sf"/>
</dbReference>
<reference evidence="13" key="1">
    <citation type="journal article" date="2023" name="Mol. Biol. Evol.">
        <title>Third-Generation Sequencing Reveals the Adaptive Role of the Epigenome in Three Deep-Sea Polychaetes.</title>
        <authorList>
            <person name="Perez M."/>
            <person name="Aroh O."/>
            <person name="Sun Y."/>
            <person name="Lan Y."/>
            <person name="Juniper S.K."/>
            <person name="Young C.R."/>
            <person name="Angers B."/>
            <person name="Qian P.Y."/>
        </authorList>
    </citation>
    <scope>NUCLEOTIDE SEQUENCE</scope>
    <source>
        <strain evidence="13">P08H-3</strain>
    </source>
</reference>
<dbReference type="GO" id="GO:0035556">
    <property type="term" value="P:intracellular signal transduction"/>
    <property type="evidence" value="ECO:0007669"/>
    <property type="project" value="InterPro"/>
</dbReference>
<dbReference type="Gene3D" id="1.20.1270.60">
    <property type="entry name" value="Arfaptin homology (AH) domain/BAR domain"/>
    <property type="match status" value="1"/>
</dbReference>
<gene>
    <name evidence="13" type="ORF">LSH36_275g08005</name>
</gene>
<evidence type="ECO:0000256" key="5">
    <source>
        <dbReference type="ARBA" id="ARBA00022658"/>
    </source>
</evidence>
<comment type="subcellular location">
    <subcellularLocation>
        <location evidence="1">Cell junction</location>
    </subcellularLocation>
    <subcellularLocation>
        <location evidence="2">Golgi apparatus</location>
        <location evidence="2">Golgi stack</location>
    </subcellularLocation>
</comment>
<feature type="domain" description="BAR" evidence="12">
    <location>
        <begin position="289"/>
        <end position="501"/>
    </location>
</feature>
<protein>
    <recommendedName>
        <fullName evidence="3">Dynamin-binding protein</fullName>
    </recommendedName>
    <alternativeName>
        <fullName evidence="7">Scaffold protein Tuba</fullName>
    </alternativeName>
</protein>
<dbReference type="PROSITE" id="PS50002">
    <property type="entry name" value="SH3"/>
    <property type="match status" value="1"/>
</dbReference>
<evidence type="ECO:0000256" key="7">
    <source>
        <dbReference type="ARBA" id="ARBA00032587"/>
    </source>
</evidence>
<evidence type="ECO:0000313" key="13">
    <source>
        <dbReference type="EMBL" id="KAK2154175.1"/>
    </source>
</evidence>
<dbReference type="Pfam" id="PF14604">
    <property type="entry name" value="SH3_9"/>
    <property type="match status" value="1"/>
</dbReference>
<dbReference type="Gene3D" id="1.20.900.10">
    <property type="entry name" value="Dbl homology (DH) domain"/>
    <property type="match status" value="1"/>
</dbReference>
<sequence length="721" mass="83183">MEVIQDLERRIEEAEEDLQKYEKLKISEEETISECEHDTQRLELQESIDFYKATVDGLTQEIIQLKEKLFELNPERAAAIQDARQKREEEALRNEKHKALIQKHRETRQQVISEILETEKDYLHSISLCFEAFFHTDVFKCPSIDVETLLGNMNEVCDVSQMLLTRLESATSGKHFEEQLIGPCFVEVKDEMKRVYAPYCRNHDDVLALLTKYEKDPDIQACFNQMIEFMREKMSVFDLGSVLIKPIQRILKYPLLLNELLKSTEDDHPDKAHLIQAIDSMTDVAAMINEYKRRKDLVLKYKNTADVKFREKMAKLTMHSTKKKLQRFSQMVVGIQLTCQTQEVLANDISDYYSEQSSVQDVEQFCKVHSQIGSKIYYKFKEEVEVNVITPLNRLLAMFQGPVKVIKKRYDKLLDYDNLSSRVKNLRDSEQQLHSMAKNNYEALNAQLLDELPQLYNLSLDVIYECIGYLVMAQKQFYNSSLEEMYQMLGLQLVLGNDVSNIIETFNICHTTVVEQLSDVCFIPKSFNPLIDERRTIIKETKETDPMGNKEHWFVDTGDTKGFVMKHLLSPCKVGATSELPLPELLAPQGAAASPIVSENLMDLISLQPELSPSSFGGPEVSFDKQESDSFYGADRSEMLVVGYPDSVITETNNRTDSMVNISHQDDSHSRSDLEVDLTEGEPVYVIEFHDQDGNNEWWLVETNGRRGYAPANYLYKINNN</sequence>
<evidence type="ECO:0000256" key="9">
    <source>
        <dbReference type="SAM" id="Coils"/>
    </source>
</evidence>
<dbReference type="Proteomes" id="UP001208570">
    <property type="component" value="Unassembled WGS sequence"/>
</dbReference>
<dbReference type="InterPro" id="IPR000219">
    <property type="entry name" value="DH_dom"/>
</dbReference>
<dbReference type="Pfam" id="PF00621">
    <property type="entry name" value="RhoGEF"/>
    <property type="match status" value="1"/>
</dbReference>